<keyword evidence="1 3" id="KW-0820">tRNA-binding</keyword>
<dbReference type="PROSITE" id="PS50886">
    <property type="entry name" value="TRBD"/>
    <property type="match status" value="1"/>
</dbReference>
<comment type="caution">
    <text evidence="5">The sequence shown here is derived from an EMBL/GenBank/DDBJ whole genome shotgun (WGS) entry which is preliminary data.</text>
</comment>
<gene>
    <name evidence="5" type="ORF">DCY43_04105</name>
</gene>
<dbReference type="AlphaFoldDB" id="A0A351JUC1"/>
<organism evidence="5 6">
    <name type="scientific">candidate division WWE3 bacterium</name>
    <dbReference type="NCBI Taxonomy" id="2053526"/>
    <lineage>
        <taxon>Bacteria</taxon>
        <taxon>Katanobacteria</taxon>
    </lineage>
</organism>
<evidence type="ECO:0000313" key="5">
    <source>
        <dbReference type="EMBL" id="HAZ29891.1"/>
    </source>
</evidence>
<feature type="domain" description="TRNA-binding" evidence="4">
    <location>
        <begin position="10"/>
        <end position="112"/>
    </location>
</feature>
<dbReference type="EMBL" id="DNHX01000038">
    <property type="protein sequence ID" value="HAZ29891.1"/>
    <property type="molecule type" value="Genomic_DNA"/>
</dbReference>
<evidence type="ECO:0000256" key="1">
    <source>
        <dbReference type="ARBA" id="ARBA00022555"/>
    </source>
</evidence>
<protein>
    <recommendedName>
        <fullName evidence="4">tRNA-binding domain-containing protein</fullName>
    </recommendedName>
</protein>
<dbReference type="Gene3D" id="2.40.50.140">
    <property type="entry name" value="Nucleic acid-binding proteins"/>
    <property type="match status" value="1"/>
</dbReference>
<dbReference type="SUPFAM" id="SSF50249">
    <property type="entry name" value="Nucleic acid-binding proteins"/>
    <property type="match status" value="1"/>
</dbReference>
<dbReference type="InterPro" id="IPR012340">
    <property type="entry name" value="NA-bd_OB-fold"/>
</dbReference>
<evidence type="ECO:0000313" key="6">
    <source>
        <dbReference type="Proteomes" id="UP000264072"/>
    </source>
</evidence>
<reference evidence="5 6" key="1">
    <citation type="journal article" date="2018" name="Nat. Biotechnol.">
        <title>A standardized bacterial taxonomy based on genome phylogeny substantially revises the tree of life.</title>
        <authorList>
            <person name="Parks D.H."/>
            <person name="Chuvochina M."/>
            <person name="Waite D.W."/>
            <person name="Rinke C."/>
            <person name="Skarshewski A."/>
            <person name="Chaumeil P.A."/>
            <person name="Hugenholtz P."/>
        </authorList>
    </citation>
    <scope>NUCLEOTIDE SEQUENCE [LARGE SCALE GENOMIC DNA]</scope>
    <source>
        <strain evidence="5">UBA10185</strain>
    </source>
</reference>
<sequence length="112" mass="12655">MIKQAISHTDFEKLDLRVGRVVDCQAPEWSDKLLEFTVDFGDEFGKKTVLAGVKKYFQPDFFQGRLFVFIVNLAERKMGQGVSQGMMLMVDEAEKPIPLEITEPAAEGSVIR</sequence>
<proteinExistence type="predicted"/>
<evidence type="ECO:0000259" key="4">
    <source>
        <dbReference type="PROSITE" id="PS50886"/>
    </source>
</evidence>
<dbReference type="GO" id="GO:0000049">
    <property type="term" value="F:tRNA binding"/>
    <property type="evidence" value="ECO:0007669"/>
    <property type="project" value="UniProtKB-UniRule"/>
</dbReference>
<dbReference type="InterPro" id="IPR051270">
    <property type="entry name" value="Tyrosine-tRNA_ligase_regulator"/>
</dbReference>
<name>A0A351JUC1_UNCKA</name>
<dbReference type="Pfam" id="PF01588">
    <property type="entry name" value="tRNA_bind"/>
    <property type="match status" value="1"/>
</dbReference>
<evidence type="ECO:0000256" key="3">
    <source>
        <dbReference type="PROSITE-ProRule" id="PRU00209"/>
    </source>
</evidence>
<evidence type="ECO:0000256" key="2">
    <source>
        <dbReference type="ARBA" id="ARBA00022884"/>
    </source>
</evidence>
<dbReference type="InterPro" id="IPR002547">
    <property type="entry name" value="tRNA-bd_dom"/>
</dbReference>
<dbReference type="PANTHER" id="PTHR11586">
    <property type="entry name" value="TRNA-AMINOACYLATION COFACTOR ARC1 FAMILY MEMBER"/>
    <property type="match status" value="1"/>
</dbReference>
<dbReference type="Proteomes" id="UP000264072">
    <property type="component" value="Unassembled WGS sequence"/>
</dbReference>
<keyword evidence="2 3" id="KW-0694">RNA-binding</keyword>
<accession>A0A351JUC1</accession>
<dbReference type="PANTHER" id="PTHR11586:SF37">
    <property type="entry name" value="TRNA-BINDING DOMAIN-CONTAINING PROTEIN"/>
    <property type="match status" value="1"/>
</dbReference>